<organism evidence="4 5">
    <name type="scientific">Geodia barretti</name>
    <name type="common">Barrett's horny sponge</name>
    <dbReference type="NCBI Taxonomy" id="519541"/>
    <lineage>
        <taxon>Eukaryota</taxon>
        <taxon>Metazoa</taxon>
        <taxon>Porifera</taxon>
        <taxon>Demospongiae</taxon>
        <taxon>Heteroscleromorpha</taxon>
        <taxon>Tetractinellida</taxon>
        <taxon>Astrophorina</taxon>
        <taxon>Geodiidae</taxon>
        <taxon>Geodia</taxon>
    </lineage>
</organism>
<accession>A0AA35QY90</accession>
<dbReference type="Pfam" id="PF13561">
    <property type="entry name" value="adh_short_C2"/>
    <property type="match status" value="1"/>
</dbReference>
<dbReference type="PANTHER" id="PTHR42760:SF115">
    <property type="entry name" value="3-OXOACYL-[ACYL-CARRIER-PROTEIN] REDUCTASE FABG"/>
    <property type="match status" value="1"/>
</dbReference>
<dbReference type="InterPro" id="IPR036291">
    <property type="entry name" value="NAD(P)-bd_dom_sf"/>
</dbReference>
<comment type="caution">
    <text evidence="4">The sequence shown here is derived from an EMBL/GenBank/DDBJ whole genome shotgun (WGS) entry which is preliminary data.</text>
</comment>
<protein>
    <submittedName>
        <fullName evidence="4">Dihydroanticapsin 7-dehydrogenase</fullName>
    </submittedName>
</protein>
<sequence>AREQSGACNGWSIWNRASNGALVRAGRRKGGCVRSKCDWGGRYRSTNPVGRGCSSTVAGDVSDSSDAKRMVEATIESYGRIDVALNSAGIISDFAVPSDATFDVRRVLEINLRGTYLICWLAIQQMRESGGGSIVNISSINGVVGAPIGLGSGFDPYVPSKGGVVQLTKNLAIQFGRDNIRVNCICPGHVNTSLIRSITTNPQIRERLEERYPLGRFAEPEEVAYAALFLASNESSFVTGAPLLVDGGYTAL</sequence>
<evidence type="ECO:0000256" key="2">
    <source>
        <dbReference type="ARBA" id="ARBA00006484"/>
    </source>
</evidence>
<evidence type="ECO:0000313" key="4">
    <source>
        <dbReference type="EMBL" id="CAI7996140.1"/>
    </source>
</evidence>
<dbReference type="CDD" id="cd05233">
    <property type="entry name" value="SDR_c"/>
    <property type="match status" value="1"/>
</dbReference>
<dbReference type="SUPFAM" id="SSF51735">
    <property type="entry name" value="NAD(P)-binding Rossmann-fold domains"/>
    <property type="match status" value="1"/>
</dbReference>
<feature type="non-terminal residue" evidence="4">
    <location>
        <position position="252"/>
    </location>
</feature>
<dbReference type="InterPro" id="IPR002347">
    <property type="entry name" value="SDR_fam"/>
</dbReference>
<dbReference type="Proteomes" id="UP001174909">
    <property type="component" value="Unassembled WGS sequence"/>
</dbReference>
<comment type="pathway">
    <text evidence="1">Lipid metabolism; fatty acid biosynthesis.</text>
</comment>
<dbReference type="Gene3D" id="3.40.50.720">
    <property type="entry name" value="NAD(P)-binding Rossmann-like Domain"/>
    <property type="match status" value="1"/>
</dbReference>
<reference evidence="4" key="1">
    <citation type="submission" date="2023-03" db="EMBL/GenBank/DDBJ databases">
        <authorList>
            <person name="Steffen K."/>
            <person name="Cardenas P."/>
        </authorList>
    </citation>
    <scope>NUCLEOTIDE SEQUENCE</scope>
</reference>
<dbReference type="EMBL" id="CASHTH010000266">
    <property type="protein sequence ID" value="CAI7996140.1"/>
    <property type="molecule type" value="Genomic_DNA"/>
</dbReference>
<dbReference type="PRINTS" id="PR00081">
    <property type="entry name" value="GDHRDH"/>
</dbReference>
<gene>
    <name evidence="4" type="ORF">GBAR_LOCUS1828</name>
</gene>
<dbReference type="FunFam" id="3.40.50.720:FF:000084">
    <property type="entry name" value="Short-chain dehydrogenase reductase"/>
    <property type="match status" value="1"/>
</dbReference>
<dbReference type="PANTHER" id="PTHR42760">
    <property type="entry name" value="SHORT-CHAIN DEHYDROGENASES/REDUCTASES FAMILY MEMBER"/>
    <property type="match status" value="1"/>
</dbReference>
<dbReference type="GO" id="GO:0016616">
    <property type="term" value="F:oxidoreductase activity, acting on the CH-OH group of donors, NAD or NADP as acceptor"/>
    <property type="evidence" value="ECO:0007669"/>
    <property type="project" value="TreeGrafter"/>
</dbReference>
<evidence type="ECO:0000313" key="5">
    <source>
        <dbReference type="Proteomes" id="UP001174909"/>
    </source>
</evidence>
<keyword evidence="5" id="KW-1185">Reference proteome</keyword>
<evidence type="ECO:0000256" key="1">
    <source>
        <dbReference type="ARBA" id="ARBA00005194"/>
    </source>
</evidence>
<evidence type="ECO:0000256" key="3">
    <source>
        <dbReference type="ARBA" id="ARBA00023002"/>
    </source>
</evidence>
<keyword evidence="3" id="KW-0560">Oxidoreductase</keyword>
<name>A0AA35QY90_GEOBA</name>
<comment type="similarity">
    <text evidence="2">Belongs to the short-chain dehydrogenases/reductases (SDR) family.</text>
</comment>
<proteinExistence type="inferred from homology"/>
<dbReference type="AlphaFoldDB" id="A0AA35QY90"/>
<dbReference type="PRINTS" id="PR00080">
    <property type="entry name" value="SDRFAMILY"/>
</dbReference>